<dbReference type="Proteomes" id="UP001232156">
    <property type="component" value="Unassembled WGS sequence"/>
</dbReference>
<comment type="caution">
    <text evidence="1">The sequence shown here is derived from an EMBL/GenBank/DDBJ whole genome shotgun (WGS) entry which is preliminary data.</text>
</comment>
<evidence type="ECO:0000313" key="2">
    <source>
        <dbReference type="Proteomes" id="UP001232156"/>
    </source>
</evidence>
<feature type="non-terminal residue" evidence="1">
    <location>
        <position position="1"/>
    </location>
</feature>
<protein>
    <submittedName>
        <fullName evidence="1">Uncharacterized protein</fullName>
    </submittedName>
</protein>
<reference evidence="1 2" key="1">
    <citation type="submission" date="2023-08" db="EMBL/GenBank/DDBJ databases">
        <title>Alcaligenaceae gen. nov., a novel taxon isolated from the sludge of Yixing Pesticide Factory.</title>
        <authorList>
            <person name="Ruan L."/>
        </authorList>
    </citation>
    <scope>NUCLEOTIDE SEQUENCE [LARGE SCALE GENOMIC DNA]</scope>
    <source>
        <strain evidence="1 2">LG-2</strain>
    </source>
</reference>
<accession>A0ABU1D7L8</accession>
<evidence type="ECO:0000313" key="1">
    <source>
        <dbReference type="EMBL" id="MDR4126353.1"/>
    </source>
</evidence>
<organism evidence="1 2">
    <name type="scientific">Yanghanlia caeni</name>
    <dbReference type="NCBI Taxonomy" id="3064283"/>
    <lineage>
        <taxon>Bacteria</taxon>
        <taxon>Pseudomonadati</taxon>
        <taxon>Pseudomonadota</taxon>
        <taxon>Betaproteobacteria</taxon>
        <taxon>Burkholderiales</taxon>
        <taxon>Alcaligenaceae</taxon>
        <taxon>Yanghanlia</taxon>
    </lineage>
</organism>
<proteinExistence type="predicted"/>
<dbReference type="EMBL" id="JAUZQE010000022">
    <property type="protein sequence ID" value="MDR4126353.1"/>
    <property type="molecule type" value="Genomic_DNA"/>
</dbReference>
<name>A0ABU1D7L8_9BURK</name>
<keyword evidence="2" id="KW-1185">Reference proteome</keyword>
<sequence length="94" mass="10173">GRNPNSLFSEAWYLAANPDVADAVAQGRIANGFEHYTTTGWHEGRAPSAWMDAGAYLSANPDVAAAGMDPLLHYLQHGYIEGRTIQALATDLWV</sequence>
<gene>
    <name evidence="1" type="ORF">Q8947_10210</name>
</gene>